<protein>
    <recommendedName>
        <fullName evidence="5 15">Corrinoid adenosyltransferase</fullName>
        <ecNumber evidence="4 15">2.5.1.17</ecNumber>
    </recommendedName>
    <alternativeName>
        <fullName evidence="10 15">Cob(II)alamin adenosyltransferase</fullName>
    </alternativeName>
    <alternativeName>
        <fullName evidence="12 15">Cob(II)yrinic acid a,c-diamide adenosyltransferase</fullName>
    </alternativeName>
    <alternativeName>
        <fullName evidence="11 15">Cobinamide/cobalamin adenosyltransferase</fullName>
    </alternativeName>
</protein>
<dbReference type="KEGG" id="bgok:Pr1d_46380"/>
<dbReference type="InterPro" id="IPR029499">
    <property type="entry name" value="PduO-typ"/>
</dbReference>
<dbReference type="PANTHER" id="PTHR12213:SF0">
    <property type="entry name" value="CORRINOID ADENOSYLTRANSFERASE MMAB"/>
    <property type="match status" value="1"/>
</dbReference>
<accession>A0A5B9QDZ6</accession>
<dbReference type="FunFam" id="1.20.1200.10:FF:000003">
    <property type="entry name" value="ATP:cob(I)alamin adenosyltransferase"/>
    <property type="match status" value="1"/>
</dbReference>
<evidence type="ECO:0000256" key="9">
    <source>
        <dbReference type="ARBA" id="ARBA00022840"/>
    </source>
</evidence>
<organism evidence="17 18">
    <name type="scientific">Bythopirellula goksoeyrii</name>
    <dbReference type="NCBI Taxonomy" id="1400387"/>
    <lineage>
        <taxon>Bacteria</taxon>
        <taxon>Pseudomonadati</taxon>
        <taxon>Planctomycetota</taxon>
        <taxon>Planctomycetia</taxon>
        <taxon>Pirellulales</taxon>
        <taxon>Lacipirellulaceae</taxon>
        <taxon>Bythopirellula</taxon>
    </lineage>
</organism>
<dbReference type="OrthoDB" id="9778896at2"/>
<dbReference type="EC" id="2.5.1.17" evidence="4 15"/>
<dbReference type="InterPro" id="IPR036451">
    <property type="entry name" value="CblAdoTrfase-like_sf"/>
</dbReference>
<evidence type="ECO:0000256" key="15">
    <source>
        <dbReference type="RuleBase" id="RU366026"/>
    </source>
</evidence>
<evidence type="ECO:0000256" key="13">
    <source>
        <dbReference type="ARBA" id="ARBA00048555"/>
    </source>
</evidence>
<dbReference type="Pfam" id="PF01923">
    <property type="entry name" value="Cob_adeno_trans"/>
    <property type="match status" value="1"/>
</dbReference>
<gene>
    <name evidence="17" type="primary">yvqK</name>
    <name evidence="17" type="ORF">Pr1d_46380</name>
</gene>
<dbReference type="GO" id="GO:0005737">
    <property type="term" value="C:cytoplasm"/>
    <property type="evidence" value="ECO:0007669"/>
    <property type="project" value="UniProtKB-SubCell"/>
</dbReference>
<proteinExistence type="inferred from homology"/>
<dbReference type="Proteomes" id="UP000323917">
    <property type="component" value="Chromosome"/>
</dbReference>
<evidence type="ECO:0000259" key="16">
    <source>
        <dbReference type="Pfam" id="PF01923"/>
    </source>
</evidence>
<comment type="catalytic activity">
    <reaction evidence="13 15">
        <text>2 cob(II)yrinate a,c diamide + reduced [electron-transfer flavoprotein] + 2 ATP = 2 adenosylcob(III)yrinate a,c-diamide + 2 triphosphate + oxidized [electron-transfer flavoprotein] + 3 H(+)</text>
        <dbReference type="Rhea" id="RHEA:11528"/>
        <dbReference type="Rhea" id="RHEA-COMP:10685"/>
        <dbReference type="Rhea" id="RHEA-COMP:10686"/>
        <dbReference type="ChEBI" id="CHEBI:15378"/>
        <dbReference type="ChEBI" id="CHEBI:18036"/>
        <dbReference type="ChEBI" id="CHEBI:30616"/>
        <dbReference type="ChEBI" id="CHEBI:57692"/>
        <dbReference type="ChEBI" id="CHEBI:58307"/>
        <dbReference type="ChEBI" id="CHEBI:58503"/>
        <dbReference type="ChEBI" id="CHEBI:58537"/>
        <dbReference type="EC" id="2.5.1.17"/>
    </reaction>
</comment>
<comment type="similarity">
    <text evidence="3 15">Belongs to the Cob(I)alamin adenosyltransferase family.</text>
</comment>
<dbReference type="InterPro" id="IPR016030">
    <property type="entry name" value="CblAdoTrfase-like"/>
</dbReference>
<keyword evidence="6" id="KW-0963">Cytoplasm</keyword>
<evidence type="ECO:0000256" key="11">
    <source>
        <dbReference type="ARBA" id="ARBA00033334"/>
    </source>
</evidence>
<sequence length="181" mass="19475">MKIYTKTGDDGTTGLYGGGRVSKCDERIKACGTVDELNALLGVVRASGVSASVDKVLGHIQNQLFDLGAELATPDASSRGTDYLQDSDVAQLEAWIDQFDPALPELKTFILPGGSKAAAGIHLARSVCRRAEREMVALNQRSSLRNTILLYINRLGDLLFVLARTANAEVGVPDVAWQKSR</sequence>
<keyword evidence="9 15" id="KW-0067">ATP-binding</keyword>
<feature type="domain" description="Cobalamin adenosyltransferase-like" evidence="16">
    <location>
        <begin position="3"/>
        <end position="166"/>
    </location>
</feature>
<evidence type="ECO:0000313" key="17">
    <source>
        <dbReference type="EMBL" id="QEG37297.1"/>
    </source>
</evidence>
<name>A0A5B9QDZ6_9BACT</name>
<evidence type="ECO:0000256" key="4">
    <source>
        <dbReference type="ARBA" id="ARBA00012454"/>
    </source>
</evidence>
<evidence type="ECO:0000256" key="8">
    <source>
        <dbReference type="ARBA" id="ARBA00022741"/>
    </source>
</evidence>
<reference evidence="17 18" key="1">
    <citation type="submission" date="2019-08" db="EMBL/GenBank/DDBJ databases">
        <title>Deep-cultivation of Planctomycetes and their phenomic and genomic characterization uncovers novel biology.</title>
        <authorList>
            <person name="Wiegand S."/>
            <person name="Jogler M."/>
            <person name="Boedeker C."/>
            <person name="Pinto D."/>
            <person name="Vollmers J."/>
            <person name="Rivas-Marin E."/>
            <person name="Kohn T."/>
            <person name="Peeters S.H."/>
            <person name="Heuer A."/>
            <person name="Rast P."/>
            <person name="Oberbeckmann S."/>
            <person name="Bunk B."/>
            <person name="Jeske O."/>
            <person name="Meyerdierks A."/>
            <person name="Storesund J.E."/>
            <person name="Kallscheuer N."/>
            <person name="Luecker S."/>
            <person name="Lage O.M."/>
            <person name="Pohl T."/>
            <person name="Merkel B.J."/>
            <person name="Hornburger P."/>
            <person name="Mueller R.-W."/>
            <person name="Bruemmer F."/>
            <person name="Labrenz M."/>
            <person name="Spormann A.M."/>
            <person name="Op den Camp H."/>
            <person name="Overmann J."/>
            <person name="Amann R."/>
            <person name="Jetten M.S.M."/>
            <person name="Mascher T."/>
            <person name="Medema M.H."/>
            <person name="Devos D.P."/>
            <person name="Kaster A.-K."/>
            <person name="Ovreas L."/>
            <person name="Rohde M."/>
            <person name="Galperin M.Y."/>
            <person name="Jogler C."/>
        </authorList>
    </citation>
    <scope>NUCLEOTIDE SEQUENCE [LARGE SCALE GENOMIC DNA]</scope>
    <source>
        <strain evidence="17 18">Pr1d</strain>
    </source>
</reference>
<keyword evidence="18" id="KW-1185">Reference proteome</keyword>
<keyword evidence="7 15" id="KW-0808">Transferase</keyword>
<evidence type="ECO:0000256" key="3">
    <source>
        <dbReference type="ARBA" id="ARBA00007487"/>
    </source>
</evidence>
<evidence type="ECO:0000256" key="2">
    <source>
        <dbReference type="ARBA" id="ARBA00005121"/>
    </source>
</evidence>
<dbReference type="SUPFAM" id="SSF89028">
    <property type="entry name" value="Cobalamin adenosyltransferase-like"/>
    <property type="match status" value="1"/>
</dbReference>
<dbReference type="PANTHER" id="PTHR12213">
    <property type="entry name" value="CORRINOID ADENOSYLTRANSFERASE"/>
    <property type="match status" value="1"/>
</dbReference>
<keyword evidence="15" id="KW-0169">Cobalamin biosynthesis</keyword>
<dbReference type="RefSeq" id="WP_148075551.1">
    <property type="nucleotide sequence ID" value="NZ_CP042913.1"/>
</dbReference>
<evidence type="ECO:0000256" key="7">
    <source>
        <dbReference type="ARBA" id="ARBA00022679"/>
    </source>
</evidence>
<comment type="pathway">
    <text evidence="2 15">Cofactor biosynthesis; adenosylcobalamin biosynthesis; adenosylcobalamin from cob(II)yrinate a,c-diamide: step 2/7.</text>
</comment>
<evidence type="ECO:0000313" key="18">
    <source>
        <dbReference type="Proteomes" id="UP000323917"/>
    </source>
</evidence>
<keyword evidence="8 15" id="KW-0547">Nucleotide-binding</keyword>
<evidence type="ECO:0000256" key="6">
    <source>
        <dbReference type="ARBA" id="ARBA00022490"/>
    </source>
</evidence>
<dbReference type="UniPathway" id="UPA00148">
    <property type="reaction ID" value="UER00233"/>
</dbReference>
<evidence type="ECO:0000256" key="10">
    <source>
        <dbReference type="ARBA" id="ARBA00031529"/>
    </source>
</evidence>
<dbReference type="NCBIfam" id="TIGR00636">
    <property type="entry name" value="PduO_Nterm"/>
    <property type="match status" value="1"/>
</dbReference>
<dbReference type="EMBL" id="CP042913">
    <property type="protein sequence ID" value="QEG37297.1"/>
    <property type="molecule type" value="Genomic_DNA"/>
</dbReference>
<dbReference type="GO" id="GO:0005524">
    <property type="term" value="F:ATP binding"/>
    <property type="evidence" value="ECO:0007669"/>
    <property type="project" value="UniProtKB-UniRule"/>
</dbReference>
<dbReference type="AlphaFoldDB" id="A0A5B9QDZ6"/>
<evidence type="ECO:0000256" key="14">
    <source>
        <dbReference type="ARBA" id="ARBA00048692"/>
    </source>
</evidence>
<dbReference type="Gene3D" id="1.20.1200.10">
    <property type="entry name" value="Cobalamin adenosyltransferase-like"/>
    <property type="match status" value="1"/>
</dbReference>
<comment type="catalytic activity">
    <reaction evidence="14 15">
        <text>2 cob(II)alamin + reduced [electron-transfer flavoprotein] + 2 ATP = 2 adenosylcob(III)alamin + 2 triphosphate + oxidized [electron-transfer flavoprotein] + 3 H(+)</text>
        <dbReference type="Rhea" id="RHEA:28671"/>
        <dbReference type="Rhea" id="RHEA-COMP:10685"/>
        <dbReference type="Rhea" id="RHEA-COMP:10686"/>
        <dbReference type="ChEBI" id="CHEBI:15378"/>
        <dbReference type="ChEBI" id="CHEBI:16304"/>
        <dbReference type="ChEBI" id="CHEBI:18036"/>
        <dbReference type="ChEBI" id="CHEBI:18408"/>
        <dbReference type="ChEBI" id="CHEBI:30616"/>
        <dbReference type="ChEBI" id="CHEBI:57692"/>
        <dbReference type="ChEBI" id="CHEBI:58307"/>
        <dbReference type="EC" id="2.5.1.17"/>
    </reaction>
</comment>
<comment type="subcellular location">
    <subcellularLocation>
        <location evidence="1">Cytoplasm</location>
    </subcellularLocation>
</comment>
<dbReference type="GO" id="GO:0009236">
    <property type="term" value="P:cobalamin biosynthetic process"/>
    <property type="evidence" value="ECO:0007669"/>
    <property type="project" value="UniProtKB-UniRule"/>
</dbReference>
<dbReference type="GO" id="GO:0008817">
    <property type="term" value="F:corrinoid adenosyltransferase activity"/>
    <property type="evidence" value="ECO:0007669"/>
    <property type="project" value="UniProtKB-UniRule"/>
</dbReference>
<evidence type="ECO:0000256" key="1">
    <source>
        <dbReference type="ARBA" id="ARBA00004496"/>
    </source>
</evidence>
<evidence type="ECO:0000256" key="12">
    <source>
        <dbReference type="ARBA" id="ARBA00033354"/>
    </source>
</evidence>
<evidence type="ECO:0000256" key="5">
    <source>
        <dbReference type="ARBA" id="ARBA00020963"/>
    </source>
</evidence>